<gene>
    <name evidence="2" type="ORF">GCM10010987_63200</name>
    <name evidence="3" type="ORF">XH86_37140</name>
</gene>
<name>A0A410VHP8_9BRAD</name>
<dbReference type="Gene3D" id="1.10.10.10">
    <property type="entry name" value="Winged helix-like DNA-binding domain superfamily/Winged helix DNA-binding domain"/>
    <property type="match status" value="1"/>
</dbReference>
<evidence type="ECO:0000256" key="1">
    <source>
        <dbReference type="ARBA" id="ARBA00009964"/>
    </source>
</evidence>
<dbReference type="PANTHER" id="PTHR37936:SF3">
    <property type="entry name" value="TRANSPOSASE INSC FOR INSERTION ELEMENT IS2A-RELATED"/>
    <property type="match status" value="1"/>
</dbReference>
<proteinExistence type="inferred from homology"/>
<protein>
    <submittedName>
        <fullName evidence="2">Transposase</fullName>
    </submittedName>
</protein>
<dbReference type="SUPFAM" id="SSF48295">
    <property type="entry name" value="TrpR-like"/>
    <property type="match status" value="1"/>
</dbReference>
<accession>A0A410VHP8</accession>
<dbReference type="GO" id="GO:0006313">
    <property type="term" value="P:DNA transposition"/>
    <property type="evidence" value="ECO:0007669"/>
    <property type="project" value="InterPro"/>
</dbReference>
<organism evidence="2 5">
    <name type="scientific">Bradyrhizobium guangdongense</name>
    <dbReference type="NCBI Taxonomy" id="1325090"/>
    <lineage>
        <taxon>Bacteria</taxon>
        <taxon>Pseudomonadati</taxon>
        <taxon>Pseudomonadota</taxon>
        <taxon>Alphaproteobacteria</taxon>
        <taxon>Hyphomicrobiales</taxon>
        <taxon>Nitrobacteraceae</taxon>
        <taxon>Bradyrhizobium</taxon>
    </lineage>
</organism>
<dbReference type="EMBL" id="BMHC01000020">
    <property type="protein sequence ID" value="GGI31193.1"/>
    <property type="molecule type" value="Genomic_DNA"/>
</dbReference>
<dbReference type="InterPro" id="IPR002514">
    <property type="entry name" value="Transposase_8"/>
</dbReference>
<dbReference type="GO" id="GO:0043565">
    <property type="term" value="F:sequence-specific DNA binding"/>
    <property type="evidence" value="ECO:0007669"/>
    <property type="project" value="InterPro"/>
</dbReference>
<dbReference type="InterPro" id="IPR010921">
    <property type="entry name" value="Trp_repressor/repl_initiator"/>
</dbReference>
<dbReference type="PANTHER" id="PTHR37936">
    <property type="entry name" value="TRANSPOSASE INSC FOR INSERTION ELEMENT IS2A-RELATED"/>
    <property type="match status" value="1"/>
</dbReference>
<reference evidence="2" key="1">
    <citation type="journal article" date="2014" name="Int. J. Syst. Evol. Microbiol.">
        <title>Complete genome sequence of Corynebacterium casei LMG S-19264T (=DSM 44701T), isolated from a smear-ripened cheese.</title>
        <authorList>
            <consortium name="US DOE Joint Genome Institute (JGI-PGF)"/>
            <person name="Walter F."/>
            <person name="Albersmeier A."/>
            <person name="Kalinowski J."/>
            <person name="Ruckert C."/>
        </authorList>
    </citation>
    <scope>NUCLEOTIDE SEQUENCE</scope>
    <source>
        <strain evidence="2">CGMCC 1.15034</strain>
    </source>
</reference>
<dbReference type="NCBIfam" id="NF047595">
    <property type="entry name" value="IS66_ISRel24_TnpA"/>
    <property type="match status" value="1"/>
</dbReference>
<dbReference type="Pfam" id="PF01527">
    <property type="entry name" value="HTH_Tnp_1"/>
    <property type="match status" value="1"/>
</dbReference>
<dbReference type="InterPro" id="IPR036388">
    <property type="entry name" value="WH-like_DNA-bd_sf"/>
</dbReference>
<dbReference type="GO" id="GO:0004803">
    <property type="term" value="F:transposase activity"/>
    <property type="evidence" value="ECO:0007669"/>
    <property type="project" value="InterPro"/>
</dbReference>
<dbReference type="OrthoDB" id="8080802at2"/>
<reference evidence="3 4" key="2">
    <citation type="submission" date="2018-06" db="EMBL/GenBank/DDBJ databases">
        <title>Comparative genomics of rhizobia nodulating Arachis hypogaea in China.</title>
        <authorList>
            <person name="Li Y."/>
        </authorList>
    </citation>
    <scope>NUCLEOTIDE SEQUENCE [LARGE SCALE GENOMIC DNA]</scope>
    <source>
        <strain evidence="3 4">CCBAU 51658</strain>
        <plasmid evidence="3 4">unnamed</plasmid>
    </source>
</reference>
<evidence type="ECO:0000313" key="4">
    <source>
        <dbReference type="Proteomes" id="UP000593880"/>
    </source>
</evidence>
<geneLocation type="plasmid" evidence="3 4">
    <name>unnamed</name>
</geneLocation>
<dbReference type="EMBL" id="CP030058">
    <property type="protein sequence ID" value="QOZ64380.1"/>
    <property type="molecule type" value="Genomic_DNA"/>
</dbReference>
<sequence>MANAMLDARQEDDAYRRVEVITGERRRRRWTSEEKARIVAESFEEGANISEVARRNGVSRGLLTVWRRQVAAAVGGKAPNFEPIEIGPGIDSGTAGEHERISGLQTRPLEIAAPPAKVCGVVEIEVNGARIRVEPGVELATLSTVLAALRGIR</sequence>
<evidence type="ECO:0000313" key="3">
    <source>
        <dbReference type="EMBL" id="QOZ64380.1"/>
    </source>
</evidence>
<evidence type="ECO:0000313" key="5">
    <source>
        <dbReference type="Proteomes" id="UP000625079"/>
    </source>
</evidence>
<reference evidence="2" key="3">
    <citation type="submission" date="2022-12" db="EMBL/GenBank/DDBJ databases">
        <authorList>
            <person name="Sun Q."/>
            <person name="Zhou Y."/>
        </authorList>
    </citation>
    <scope>NUCLEOTIDE SEQUENCE</scope>
    <source>
        <strain evidence="2">CGMCC 1.15034</strain>
    </source>
</reference>
<dbReference type="Proteomes" id="UP000625079">
    <property type="component" value="Unassembled WGS sequence"/>
</dbReference>
<keyword evidence="4" id="KW-1185">Reference proteome</keyword>
<dbReference type="RefSeq" id="WP_128929789.1">
    <property type="nucleotide sequence ID" value="NZ_BMHC01000020.1"/>
</dbReference>
<comment type="similarity">
    <text evidence="1">Belongs to the transposase 8 family.</text>
</comment>
<keyword evidence="3" id="KW-0614">Plasmid</keyword>
<evidence type="ECO:0000313" key="2">
    <source>
        <dbReference type="EMBL" id="GGI31193.1"/>
    </source>
</evidence>
<dbReference type="AlphaFoldDB" id="A0A410VHP8"/>
<dbReference type="Proteomes" id="UP000593880">
    <property type="component" value="Plasmid unnamed"/>
</dbReference>